<dbReference type="PROSITE" id="PS01124">
    <property type="entry name" value="HTH_ARAC_FAMILY_2"/>
    <property type="match status" value="1"/>
</dbReference>
<evidence type="ECO:0000313" key="6">
    <source>
        <dbReference type="Proteomes" id="UP000031843"/>
    </source>
</evidence>
<dbReference type="SMART" id="SM00342">
    <property type="entry name" value="HTH_ARAC"/>
    <property type="match status" value="1"/>
</dbReference>
<reference evidence="5 6" key="1">
    <citation type="journal article" date="2015" name="Genome Announc.">
        <title>Complete Genome Sequence of Cupriavidus basilensis 4G11, Isolated from the Oak Ridge Field Research Center Site.</title>
        <authorList>
            <person name="Ray J."/>
            <person name="Waters R.J."/>
            <person name="Skerker J.M."/>
            <person name="Kuehl J.V."/>
            <person name="Price M.N."/>
            <person name="Huang J."/>
            <person name="Chakraborty R."/>
            <person name="Arkin A.P."/>
            <person name="Deutschbauer A."/>
        </authorList>
    </citation>
    <scope>NUCLEOTIDE SEQUENCE [LARGE SCALE GENOMIC DNA]</scope>
    <source>
        <strain evidence="5">4G11</strain>
    </source>
</reference>
<dbReference type="Pfam" id="PF12833">
    <property type="entry name" value="HTH_18"/>
    <property type="match status" value="1"/>
</dbReference>
<evidence type="ECO:0000256" key="1">
    <source>
        <dbReference type="ARBA" id="ARBA00023015"/>
    </source>
</evidence>
<dbReference type="InterPro" id="IPR018060">
    <property type="entry name" value="HTH_AraC"/>
</dbReference>
<dbReference type="PROSITE" id="PS00041">
    <property type="entry name" value="HTH_ARAC_FAMILY_1"/>
    <property type="match status" value="1"/>
</dbReference>
<evidence type="ECO:0000259" key="4">
    <source>
        <dbReference type="PROSITE" id="PS01124"/>
    </source>
</evidence>
<evidence type="ECO:0000256" key="2">
    <source>
        <dbReference type="ARBA" id="ARBA00023125"/>
    </source>
</evidence>
<dbReference type="PANTHER" id="PTHR46796">
    <property type="entry name" value="HTH-TYPE TRANSCRIPTIONAL ACTIVATOR RHAS-RELATED"/>
    <property type="match status" value="1"/>
</dbReference>
<organism evidence="5 6">
    <name type="scientific">Cupriavidus basilensis</name>
    <dbReference type="NCBI Taxonomy" id="68895"/>
    <lineage>
        <taxon>Bacteria</taxon>
        <taxon>Pseudomonadati</taxon>
        <taxon>Pseudomonadota</taxon>
        <taxon>Betaproteobacteria</taxon>
        <taxon>Burkholderiales</taxon>
        <taxon>Burkholderiaceae</taxon>
        <taxon>Cupriavidus</taxon>
    </lineage>
</organism>
<dbReference type="OrthoDB" id="185346at2"/>
<dbReference type="Pfam" id="PF14525">
    <property type="entry name" value="AraC_binding_2"/>
    <property type="match status" value="1"/>
</dbReference>
<dbReference type="GO" id="GO:0043565">
    <property type="term" value="F:sequence-specific DNA binding"/>
    <property type="evidence" value="ECO:0007669"/>
    <property type="project" value="InterPro"/>
</dbReference>
<gene>
    <name evidence="5" type="ORF">RR42_m3916</name>
</gene>
<evidence type="ECO:0000256" key="3">
    <source>
        <dbReference type="ARBA" id="ARBA00023163"/>
    </source>
</evidence>
<keyword evidence="3" id="KW-0804">Transcription</keyword>
<dbReference type="RefSeq" id="WP_043350370.1">
    <property type="nucleotide sequence ID" value="NZ_CP010536.1"/>
</dbReference>
<dbReference type="Proteomes" id="UP000031843">
    <property type="component" value="Chromosome main"/>
</dbReference>
<feature type="domain" description="HTH araC/xylS-type" evidence="4">
    <location>
        <begin position="233"/>
        <end position="333"/>
    </location>
</feature>
<protein>
    <submittedName>
        <fullName evidence="5">Transcriptional regulator, AraC family</fullName>
    </submittedName>
</protein>
<sequence>MPQPPAATATEPLARALLSDPTRLVFASTDQAQTRAAVGTVFKPHKLTIGGTTLAARMHHAPLGAVSFNRLAYGAEVQIEPGPLDDFLLVQMPLAGHAQIHCGQQQILSDRDMASVLTPSDPVRMRWSHDSDQLIVRVERGALERVCAAHLGHRSQAPLRFELGMGWRRLAAWYQLMHYLADLLALAPDAARHPLTACQLEQLVIGTLLTVQPHSLAEAMRARGKPLAPRHVKQVEEYIHAHAQAPLTPALLAEIAGVSLRGLYAGFREHRGISPMAYLRAVRLERVRHDLLNDPEIDSVTAAALRWGFCHLGRFSVEYRKSFGEPPGQTLRRRGPA</sequence>
<dbReference type="Gene3D" id="1.10.10.60">
    <property type="entry name" value="Homeodomain-like"/>
    <property type="match status" value="1"/>
</dbReference>
<keyword evidence="1" id="KW-0805">Transcription regulation</keyword>
<dbReference type="KEGG" id="cbw:RR42_m3916"/>
<dbReference type="InterPro" id="IPR035418">
    <property type="entry name" value="AraC-bd_2"/>
</dbReference>
<dbReference type="STRING" id="68895.RR42_m3916"/>
<dbReference type="InterPro" id="IPR018062">
    <property type="entry name" value="HTH_AraC-typ_CS"/>
</dbReference>
<dbReference type="InterPro" id="IPR009057">
    <property type="entry name" value="Homeodomain-like_sf"/>
</dbReference>
<dbReference type="EMBL" id="CP010536">
    <property type="protein sequence ID" value="AJG21275.1"/>
    <property type="molecule type" value="Genomic_DNA"/>
</dbReference>
<proteinExistence type="predicted"/>
<dbReference type="SUPFAM" id="SSF46689">
    <property type="entry name" value="Homeodomain-like"/>
    <property type="match status" value="1"/>
</dbReference>
<evidence type="ECO:0000313" key="5">
    <source>
        <dbReference type="EMBL" id="AJG21275.1"/>
    </source>
</evidence>
<accession>A0A0C4YET9</accession>
<dbReference type="GO" id="GO:0003700">
    <property type="term" value="F:DNA-binding transcription factor activity"/>
    <property type="evidence" value="ECO:0007669"/>
    <property type="project" value="InterPro"/>
</dbReference>
<name>A0A0C4YET9_9BURK</name>
<keyword evidence="6" id="KW-1185">Reference proteome</keyword>
<keyword evidence="2" id="KW-0238">DNA-binding</keyword>
<dbReference type="PANTHER" id="PTHR46796:SF12">
    <property type="entry name" value="HTH-TYPE DNA-BINDING TRANSCRIPTIONAL ACTIVATOR EUTR"/>
    <property type="match status" value="1"/>
</dbReference>
<dbReference type="InterPro" id="IPR050204">
    <property type="entry name" value="AraC_XylS_family_regulators"/>
</dbReference>
<dbReference type="AlphaFoldDB" id="A0A0C4YET9"/>